<feature type="domain" description="TTF-type" evidence="1">
    <location>
        <begin position="145"/>
        <end position="240"/>
    </location>
</feature>
<feature type="non-terminal residue" evidence="2">
    <location>
        <position position="1"/>
    </location>
</feature>
<sequence>GKKQKKKIDEKLATNMANWLTKKNNNGNHEEKNPFAALESISKNALNLEENIEQQIIQKDENVLVNTKCITDSENWTLIEPNNTLNPEDNLEQQTIQKDENVLINIKCVSDPGNWPLLTDKIRTYIVEQKPYHLDVNHYFPLNADGRHFDGKWFFKYLTNGENVRRQWLVYSVSKDALFCFPCLLFKKKNHKRKSPFCDDGFTDWQHLNPRISEHELSDLHRKCYVDWKEFEKRLKDGKTIDNNLQEVIQNEKRKWRNILKTISNVILFCAKNNLPLRGSSDKVGDDNCGIFLGLIELISQYDPLLAEHVNNVKHSYSNDKVLSYFSPLIQNELVIIMGQQVKKEILNRINKSKYFSILFDCTPDVSHQEQLTEIIRYVHIVNGEVSIEESFIDFIISHEKTGSGLADEISSKLKEDGLNIKDCRGQGFDNGANMAGVHNGVQAHIISKNDLAIFVLCASHSLNLIGVHAAQTSPTIITFFGVIQKLFTYFSGSTSRWEKIKTILKITLKSHCETRWSTKKQAVSVLKNNIKGVYEVLKTFSEDSKLNNDTKVGAKHLLYQINLKFLCLLNLRYIVLNQIDYVNIALQTKNQTIDVAVKMLNSLIKSIQEIRENSFQKCLCEAKDMAKSLNISSTFTNKRKFITERTTVESKDREDKSYESTENKFRAECFEALDSILSNLCWRFEKMSQTASDFNFLSGNLLSTMESEKIKLWVNDLALKYDQDLNAAELYSEIEIFKYQAPLLMTTFENATQLDILKHIHQYSLKDLYPNLEVALRIFLTIPVTTATCERSFSKLKLIKNYLRSTISQSRLTEKDIVKKISFDDVIDQFASIKSRKVPL</sequence>
<proteinExistence type="predicted"/>
<protein>
    <submittedName>
        <fullName evidence="2">Zinc finger MYM-type protein 1-like</fullName>
    </submittedName>
</protein>
<evidence type="ECO:0000313" key="2">
    <source>
        <dbReference type="EMBL" id="KAF0720798.1"/>
    </source>
</evidence>
<organism evidence="2 3">
    <name type="scientific">Aphis craccivora</name>
    <name type="common">Cowpea aphid</name>
    <dbReference type="NCBI Taxonomy" id="307492"/>
    <lineage>
        <taxon>Eukaryota</taxon>
        <taxon>Metazoa</taxon>
        <taxon>Ecdysozoa</taxon>
        <taxon>Arthropoda</taxon>
        <taxon>Hexapoda</taxon>
        <taxon>Insecta</taxon>
        <taxon>Pterygota</taxon>
        <taxon>Neoptera</taxon>
        <taxon>Paraneoptera</taxon>
        <taxon>Hemiptera</taxon>
        <taxon>Sternorrhyncha</taxon>
        <taxon>Aphidomorpha</taxon>
        <taxon>Aphidoidea</taxon>
        <taxon>Aphididae</taxon>
        <taxon>Aphidini</taxon>
        <taxon>Aphis</taxon>
        <taxon>Aphis</taxon>
    </lineage>
</organism>
<dbReference type="PANTHER" id="PTHR45749:SF21">
    <property type="entry name" value="DUF4371 DOMAIN-CONTAINING PROTEIN"/>
    <property type="match status" value="1"/>
</dbReference>
<dbReference type="Pfam" id="PF14291">
    <property type="entry name" value="DUF4371"/>
    <property type="match status" value="1"/>
</dbReference>
<name>A0A6G0W3Q5_APHCR</name>
<reference evidence="2 3" key="1">
    <citation type="submission" date="2019-08" db="EMBL/GenBank/DDBJ databases">
        <title>Whole genome of Aphis craccivora.</title>
        <authorList>
            <person name="Voronova N.V."/>
            <person name="Shulinski R.S."/>
            <person name="Bandarenka Y.V."/>
            <person name="Zhorov D.G."/>
            <person name="Warner D."/>
        </authorList>
    </citation>
    <scope>NUCLEOTIDE SEQUENCE [LARGE SCALE GENOMIC DNA]</scope>
    <source>
        <strain evidence="2">180601</strain>
        <tissue evidence="2">Whole Body</tissue>
    </source>
</reference>
<dbReference type="PANTHER" id="PTHR45749">
    <property type="match status" value="1"/>
</dbReference>
<accession>A0A6G0W3Q5</accession>
<evidence type="ECO:0000259" key="1">
    <source>
        <dbReference type="SMART" id="SM00597"/>
    </source>
</evidence>
<dbReference type="GO" id="GO:0046983">
    <property type="term" value="F:protein dimerization activity"/>
    <property type="evidence" value="ECO:0007669"/>
    <property type="project" value="InterPro"/>
</dbReference>
<evidence type="ECO:0000313" key="3">
    <source>
        <dbReference type="Proteomes" id="UP000478052"/>
    </source>
</evidence>
<dbReference type="SUPFAM" id="SSF53098">
    <property type="entry name" value="Ribonuclease H-like"/>
    <property type="match status" value="1"/>
</dbReference>
<dbReference type="EMBL" id="VUJU01009407">
    <property type="protein sequence ID" value="KAF0720798.1"/>
    <property type="molecule type" value="Genomic_DNA"/>
</dbReference>
<dbReference type="OrthoDB" id="6617548at2759"/>
<comment type="caution">
    <text evidence="2">The sequence shown here is derived from an EMBL/GenBank/DDBJ whole genome shotgun (WGS) entry which is preliminary data.</text>
</comment>
<gene>
    <name evidence="2" type="ORF">FWK35_00037819</name>
</gene>
<dbReference type="InterPro" id="IPR025398">
    <property type="entry name" value="DUF4371"/>
</dbReference>
<dbReference type="InterPro" id="IPR012337">
    <property type="entry name" value="RNaseH-like_sf"/>
</dbReference>
<dbReference type="Pfam" id="PF05699">
    <property type="entry name" value="Dimer_Tnp_hAT"/>
    <property type="match status" value="1"/>
</dbReference>
<dbReference type="SMART" id="SM00597">
    <property type="entry name" value="ZnF_TTF"/>
    <property type="match status" value="1"/>
</dbReference>
<dbReference type="InterPro" id="IPR006580">
    <property type="entry name" value="Znf_TTF"/>
</dbReference>
<dbReference type="AlphaFoldDB" id="A0A6G0W3Q5"/>
<dbReference type="InterPro" id="IPR008906">
    <property type="entry name" value="HATC_C_dom"/>
</dbReference>
<dbReference type="Proteomes" id="UP000478052">
    <property type="component" value="Unassembled WGS sequence"/>
</dbReference>
<keyword evidence="3" id="KW-1185">Reference proteome</keyword>